<dbReference type="Proteomes" id="UP001217089">
    <property type="component" value="Unassembled WGS sequence"/>
</dbReference>
<dbReference type="PANTHER" id="PTHR25462">
    <property type="entry name" value="BONUS, ISOFORM C-RELATED"/>
    <property type="match status" value="1"/>
</dbReference>
<organism evidence="8 9">
    <name type="scientific">Tegillarca granosa</name>
    <name type="common">Malaysian cockle</name>
    <name type="synonym">Anadara granosa</name>
    <dbReference type="NCBI Taxonomy" id="220873"/>
    <lineage>
        <taxon>Eukaryota</taxon>
        <taxon>Metazoa</taxon>
        <taxon>Spiralia</taxon>
        <taxon>Lophotrochozoa</taxon>
        <taxon>Mollusca</taxon>
        <taxon>Bivalvia</taxon>
        <taxon>Autobranchia</taxon>
        <taxon>Pteriomorphia</taxon>
        <taxon>Arcoida</taxon>
        <taxon>Arcoidea</taxon>
        <taxon>Arcidae</taxon>
        <taxon>Tegillarca</taxon>
    </lineage>
</organism>
<evidence type="ECO:0000256" key="4">
    <source>
        <dbReference type="ARBA" id="ARBA00022833"/>
    </source>
</evidence>
<keyword evidence="9" id="KW-1185">Reference proteome</keyword>
<dbReference type="SMART" id="SM00336">
    <property type="entry name" value="BBOX"/>
    <property type="match status" value="2"/>
</dbReference>
<proteinExistence type="predicted"/>
<evidence type="ECO:0000313" key="9">
    <source>
        <dbReference type="Proteomes" id="UP001217089"/>
    </source>
</evidence>
<evidence type="ECO:0008006" key="10">
    <source>
        <dbReference type="Google" id="ProtNLM"/>
    </source>
</evidence>
<protein>
    <recommendedName>
        <fullName evidence="10">TRIM56</fullName>
    </recommendedName>
</protein>
<reference evidence="8 9" key="1">
    <citation type="submission" date="2022-12" db="EMBL/GenBank/DDBJ databases">
        <title>Chromosome-level genome of Tegillarca granosa.</title>
        <authorList>
            <person name="Kim J."/>
        </authorList>
    </citation>
    <scope>NUCLEOTIDE SEQUENCE [LARGE SCALE GENOMIC DNA]</scope>
    <source>
        <strain evidence="8">Teg-2019</strain>
        <tissue evidence="8">Adductor muscle</tissue>
    </source>
</reference>
<evidence type="ECO:0000259" key="7">
    <source>
        <dbReference type="PROSITE" id="PS50119"/>
    </source>
</evidence>
<dbReference type="InterPro" id="IPR000315">
    <property type="entry name" value="Znf_B-box"/>
</dbReference>
<dbReference type="Pfam" id="PF13445">
    <property type="entry name" value="zf-RING_UBOX"/>
    <property type="match status" value="1"/>
</dbReference>
<dbReference type="InterPro" id="IPR010620">
    <property type="entry name" value="SBBP_repeat"/>
</dbReference>
<dbReference type="InterPro" id="IPR047153">
    <property type="entry name" value="TRIM45/56/19-like"/>
</dbReference>
<dbReference type="Pfam" id="PF06739">
    <property type="entry name" value="SBBP"/>
    <property type="match status" value="1"/>
</dbReference>
<evidence type="ECO:0000256" key="5">
    <source>
        <dbReference type="PROSITE-ProRule" id="PRU00024"/>
    </source>
</evidence>
<evidence type="ECO:0000256" key="1">
    <source>
        <dbReference type="ARBA" id="ARBA00022553"/>
    </source>
</evidence>
<accession>A0ABQ9FCC2</accession>
<comment type="caution">
    <text evidence="8">The sequence shown here is derived from an EMBL/GenBank/DDBJ whole genome shotgun (WGS) entry which is preliminary data.</text>
</comment>
<dbReference type="InterPro" id="IPR001841">
    <property type="entry name" value="Znf_RING"/>
</dbReference>
<dbReference type="SUPFAM" id="SSF101898">
    <property type="entry name" value="NHL repeat"/>
    <property type="match status" value="1"/>
</dbReference>
<keyword evidence="2" id="KW-0479">Metal-binding</keyword>
<keyword evidence="1" id="KW-0597">Phosphoprotein</keyword>
<feature type="domain" description="B box-type" evidence="7">
    <location>
        <begin position="163"/>
        <end position="201"/>
    </location>
</feature>
<dbReference type="Gene3D" id="2.120.10.30">
    <property type="entry name" value="TolB, C-terminal domain"/>
    <property type="match status" value="1"/>
</dbReference>
<dbReference type="InterPro" id="IPR027370">
    <property type="entry name" value="Znf-RING_euk"/>
</dbReference>
<evidence type="ECO:0000259" key="6">
    <source>
        <dbReference type="PROSITE" id="PS50089"/>
    </source>
</evidence>
<dbReference type="EMBL" id="JARBDR010000379">
    <property type="protein sequence ID" value="KAJ8313290.1"/>
    <property type="molecule type" value="Genomic_DNA"/>
</dbReference>
<evidence type="ECO:0000313" key="8">
    <source>
        <dbReference type="EMBL" id="KAJ8313290.1"/>
    </source>
</evidence>
<keyword evidence="3 5" id="KW-0863">Zinc-finger</keyword>
<evidence type="ECO:0000256" key="3">
    <source>
        <dbReference type="ARBA" id="ARBA00022771"/>
    </source>
</evidence>
<gene>
    <name evidence="8" type="ORF">KUTeg_009158</name>
</gene>
<dbReference type="SMART" id="SM00184">
    <property type="entry name" value="RING"/>
    <property type="match status" value="1"/>
</dbReference>
<feature type="domain" description="B box-type" evidence="7">
    <location>
        <begin position="103"/>
        <end position="153"/>
    </location>
</feature>
<dbReference type="Gene3D" id="3.30.160.60">
    <property type="entry name" value="Classic Zinc Finger"/>
    <property type="match status" value="1"/>
</dbReference>
<name>A0ABQ9FCC2_TEGGR</name>
<dbReference type="PROSITE" id="PS50119">
    <property type="entry name" value="ZF_BBOX"/>
    <property type="match status" value="2"/>
</dbReference>
<dbReference type="InterPro" id="IPR017907">
    <property type="entry name" value="Znf_RING_CS"/>
</dbReference>
<evidence type="ECO:0000256" key="2">
    <source>
        <dbReference type="ARBA" id="ARBA00022723"/>
    </source>
</evidence>
<dbReference type="PANTHER" id="PTHR25462:SF296">
    <property type="entry name" value="MEIOTIC P26, ISOFORM F"/>
    <property type="match status" value="1"/>
</dbReference>
<dbReference type="PROSITE" id="PS50089">
    <property type="entry name" value="ZF_RING_2"/>
    <property type="match status" value="1"/>
</dbReference>
<keyword evidence="4" id="KW-0862">Zinc</keyword>
<dbReference type="PROSITE" id="PS00518">
    <property type="entry name" value="ZF_RING_1"/>
    <property type="match status" value="1"/>
</dbReference>
<dbReference type="InterPro" id="IPR013083">
    <property type="entry name" value="Znf_RING/FYVE/PHD"/>
</dbReference>
<sequence>MATSSEITKDIDVTTCPICLEDFKTPKCLPCLHNFCEACLNSYIITAFKSESKSKVRKSQFNCPVCREQITPPDPTVAHQEWAKQFRLNHLIVSLLDQNELKAKEKLCDPCKSMNDDATAVSWCHDCNEALCEMCVNVHKRLKMSKDHDLKNIDELEDAPVINSVQSCENHKGKNVEAFCRYHNQPCCATCVAIHHRKCDHVTTLEEAANGILESKELSDLLKRLKCTSVLNQEIIKEKRENIKILEDKKCDIQKELQETRQKIIDSFDKLQSSFMQKLTQNHNQKVKELTDSITDIENRDKVIQNCYKLIETCKTRSSETQVFLEMKKILEREKEEVEELGQILTKHKNVEYEFRLNDDINKLITNLKTIGQIDVTEKVSLNLSAAKYPKSQISERMNLKECIPQLISSFSIKDKCGVDSSVYGGCLMSDNTLLLPLCRGQRLALFNSNGDLIKQSGDLSGYVYDVCMLNPTTVVVTRCDDKVIDYINISTLTVNKTVSVGVWCGGITSSDNKLYVGCSNKLLILDKDGNKQKEINTNGAITCVTIINQGEKKIVYTNYNNHSCHFVRYSDLQEIQSFTHSELKNPRGVTSDREGNVYITGESSGNVFQLSSEGNLLRILLQDLVRPRGIQFDGDTDRFFISYSSPQNLFDSLRRIKFVKQK</sequence>
<dbReference type="InterPro" id="IPR011042">
    <property type="entry name" value="6-blade_b-propeller_TolB-like"/>
</dbReference>
<dbReference type="SUPFAM" id="SSF57845">
    <property type="entry name" value="B-box zinc-binding domain"/>
    <property type="match status" value="1"/>
</dbReference>
<dbReference type="SUPFAM" id="SSF57850">
    <property type="entry name" value="RING/U-box"/>
    <property type="match status" value="1"/>
</dbReference>
<dbReference type="Gene3D" id="3.30.40.10">
    <property type="entry name" value="Zinc/RING finger domain, C3HC4 (zinc finger)"/>
    <property type="match status" value="1"/>
</dbReference>
<feature type="domain" description="RING-type" evidence="6">
    <location>
        <begin position="16"/>
        <end position="67"/>
    </location>
</feature>